<gene>
    <name evidence="7" type="ORF">Cni_G02191</name>
</gene>
<keyword evidence="3" id="KW-0636">Prenylation</keyword>
<feature type="region of interest" description="Disordered" evidence="5">
    <location>
        <begin position="77"/>
        <end position="210"/>
    </location>
</feature>
<evidence type="ECO:0000256" key="3">
    <source>
        <dbReference type="ARBA" id="ARBA00023289"/>
    </source>
</evidence>
<organism evidence="7 8">
    <name type="scientific">Canna indica</name>
    <name type="common">Indian-shot</name>
    <dbReference type="NCBI Taxonomy" id="4628"/>
    <lineage>
        <taxon>Eukaryota</taxon>
        <taxon>Viridiplantae</taxon>
        <taxon>Streptophyta</taxon>
        <taxon>Embryophyta</taxon>
        <taxon>Tracheophyta</taxon>
        <taxon>Spermatophyta</taxon>
        <taxon>Magnoliopsida</taxon>
        <taxon>Liliopsida</taxon>
        <taxon>Zingiberales</taxon>
        <taxon>Cannaceae</taxon>
        <taxon>Canna</taxon>
    </lineage>
</organism>
<dbReference type="CDD" id="cd00371">
    <property type="entry name" value="HMA"/>
    <property type="match status" value="1"/>
</dbReference>
<reference evidence="7 8" key="1">
    <citation type="submission" date="2023-10" db="EMBL/GenBank/DDBJ databases">
        <title>Chromosome-scale genome assembly provides insights into flower coloration mechanisms of Canna indica.</title>
        <authorList>
            <person name="Li C."/>
        </authorList>
    </citation>
    <scope>NUCLEOTIDE SEQUENCE [LARGE SCALE GENOMIC DNA]</scope>
    <source>
        <tissue evidence="7">Flower</tissue>
    </source>
</reference>
<evidence type="ECO:0000259" key="6">
    <source>
        <dbReference type="PROSITE" id="PS50846"/>
    </source>
</evidence>
<dbReference type="Proteomes" id="UP001327560">
    <property type="component" value="Chromosome 1"/>
</dbReference>
<keyword evidence="2" id="KW-0479">Metal-binding</keyword>
<keyword evidence="8" id="KW-1185">Reference proteome</keyword>
<dbReference type="SUPFAM" id="SSF55008">
    <property type="entry name" value="HMA, heavy metal-associated domain"/>
    <property type="match status" value="1"/>
</dbReference>
<dbReference type="Gene3D" id="3.30.70.100">
    <property type="match status" value="1"/>
</dbReference>
<feature type="domain" description="HMA" evidence="6">
    <location>
        <begin position="13"/>
        <end position="76"/>
    </location>
</feature>
<dbReference type="Pfam" id="PF00403">
    <property type="entry name" value="HMA"/>
    <property type="match status" value="1"/>
</dbReference>
<feature type="compositionally biased region" description="Basic and acidic residues" evidence="5">
    <location>
        <begin position="136"/>
        <end position="160"/>
    </location>
</feature>
<keyword evidence="1" id="KW-0488">Methylation</keyword>
<comment type="similarity">
    <text evidence="4">Belongs to the HIPP family.</text>
</comment>
<dbReference type="InterPro" id="IPR006121">
    <property type="entry name" value="HMA_dom"/>
</dbReference>
<dbReference type="PANTHER" id="PTHR45868">
    <property type="entry name" value="HEAVY METAL-ASSOCIATED ISOPRENYLATED PLANT PROTEIN 33-RELATED"/>
    <property type="match status" value="1"/>
</dbReference>
<evidence type="ECO:0000313" key="7">
    <source>
        <dbReference type="EMBL" id="WOK93493.1"/>
    </source>
</evidence>
<sequence>MASGEGASEPINSKISELKVSIHCEGCKKKIFRILRKVEGIELIDVDAKQNKVTVKAPVDAQTLIQRLKKSGKHAELWPHQNPHQHTHHPSQKKNHTKDVESEKQKESSQKPAPAVAKEAKIEVTNKSIVQAPEVAKAESEHKNSTGKDQEKKVDDKSVENSKPPTEATDAAVINHTDKAPPSKEINGDSEKTVKKAQSDSSSAHKGDADAHQVFAPQPAYIMSYNTAQPSVIQSHYVSPVMPSTSQGYMFADQYAAPPPDFYYYNSVDAHSSAAMHQQQDPYNNMFSDENPNGCSVM</sequence>
<evidence type="ECO:0000256" key="2">
    <source>
        <dbReference type="ARBA" id="ARBA00022723"/>
    </source>
</evidence>
<dbReference type="GO" id="GO:0046872">
    <property type="term" value="F:metal ion binding"/>
    <property type="evidence" value="ECO:0007669"/>
    <property type="project" value="UniProtKB-KW"/>
</dbReference>
<evidence type="ECO:0000256" key="1">
    <source>
        <dbReference type="ARBA" id="ARBA00022481"/>
    </source>
</evidence>
<accession>A0AAQ3JQJ3</accession>
<proteinExistence type="inferred from homology"/>
<feature type="compositionally biased region" description="Basic residues" evidence="5">
    <location>
        <begin position="83"/>
        <end position="96"/>
    </location>
</feature>
<dbReference type="EMBL" id="CP136890">
    <property type="protein sequence ID" value="WOK93493.1"/>
    <property type="molecule type" value="Genomic_DNA"/>
</dbReference>
<name>A0AAQ3JQJ3_9LILI</name>
<dbReference type="PANTHER" id="PTHR45868:SF80">
    <property type="entry name" value="F15K9.8-RELATED"/>
    <property type="match status" value="1"/>
</dbReference>
<evidence type="ECO:0000256" key="5">
    <source>
        <dbReference type="SAM" id="MobiDB-lite"/>
    </source>
</evidence>
<feature type="compositionally biased region" description="Basic and acidic residues" evidence="5">
    <location>
        <begin position="97"/>
        <end position="109"/>
    </location>
</feature>
<evidence type="ECO:0000313" key="8">
    <source>
        <dbReference type="Proteomes" id="UP001327560"/>
    </source>
</evidence>
<protein>
    <submittedName>
        <fullName evidence="7">Heavy metal-associated isoprenylated plant protein 3-like isoform X2</fullName>
    </submittedName>
</protein>
<evidence type="ECO:0000256" key="4">
    <source>
        <dbReference type="ARBA" id="ARBA00024045"/>
    </source>
</evidence>
<keyword evidence="3" id="KW-0449">Lipoprotein</keyword>
<dbReference type="AlphaFoldDB" id="A0AAQ3JQJ3"/>
<dbReference type="InterPro" id="IPR036163">
    <property type="entry name" value="HMA_dom_sf"/>
</dbReference>
<dbReference type="PROSITE" id="PS50846">
    <property type="entry name" value="HMA_2"/>
    <property type="match status" value="1"/>
</dbReference>
<feature type="compositionally biased region" description="Basic and acidic residues" evidence="5">
    <location>
        <begin position="176"/>
        <end position="210"/>
    </location>
</feature>